<dbReference type="Gramene" id="PGSC0003DMT400085267">
    <property type="protein sequence ID" value="PGSC0003DMT400085267"/>
    <property type="gene ID" value="PGSC0003DMG400034838"/>
</dbReference>
<reference evidence="2" key="2">
    <citation type="submission" date="2015-06" db="UniProtKB">
        <authorList>
            <consortium name="EnsemblPlants"/>
        </authorList>
    </citation>
    <scope>IDENTIFICATION</scope>
    <source>
        <strain evidence="2">DM1-3 516 R44</strain>
    </source>
</reference>
<dbReference type="InParanoid" id="M1D946"/>
<dbReference type="Proteomes" id="UP000011115">
    <property type="component" value="Unassembled WGS sequence"/>
</dbReference>
<evidence type="ECO:0000313" key="2">
    <source>
        <dbReference type="EnsemblPlants" id="PGSC0003DMT400085267"/>
    </source>
</evidence>
<dbReference type="PaxDb" id="4113-PGSC0003DMT400085267"/>
<dbReference type="AlphaFoldDB" id="M1D946"/>
<reference evidence="3" key="1">
    <citation type="journal article" date="2011" name="Nature">
        <title>Genome sequence and analysis of the tuber crop potato.</title>
        <authorList>
            <consortium name="The Potato Genome Sequencing Consortium"/>
        </authorList>
    </citation>
    <scope>NUCLEOTIDE SEQUENCE [LARGE SCALE GENOMIC DNA]</scope>
    <source>
        <strain evidence="3">cv. DM1-3 516 R44</strain>
    </source>
</reference>
<proteinExistence type="predicted"/>
<keyword evidence="3" id="KW-1185">Reference proteome</keyword>
<feature type="compositionally biased region" description="Low complexity" evidence="1">
    <location>
        <begin position="73"/>
        <end position="88"/>
    </location>
</feature>
<organism evidence="2 3">
    <name type="scientific">Solanum tuberosum</name>
    <name type="common">Potato</name>
    <dbReference type="NCBI Taxonomy" id="4113"/>
    <lineage>
        <taxon>Eukaryota</taxon>
        <taxon>Viridiplantae</taxon>
        <taxon>Streptophyta</taxon>
        <taxon>Embryophyta</taxon>
        <taxon>Tracheophyta</taxon>
        <taxon>Spermatophyta</taxon>
        <taxon>Magnoliopsida</taxon>
        <taxon>eudicotyledons</taxon>
        <taxon>Gunneridae</taxon>
        <taxon>Pentapetalae</taxon>
        <taxon>asterids</taxon>
        <taxon>lamiids</taxon>
        <taxon>Solanales</taxon>
        <taxon>Solanaceae</taxon>
        <taxon>Solanoideae</taxon>
        <taxon>Solaneae</taxon>
        <taxon>Solanum</taxon>
    </lineage>
</organism>
<name>M1D946_SOLTU</name>
<evidence type="ECO:0008006" key="4">
    <source>
        <dbReference type="Google" id="ProtNLM"/>
    </source>
</evidence>
<dbReference type="EnsemblPlants" id="PGSC0003DMT400085267">
    <property type="protein sequence ID" value="PGSC0003DMT400085267"/>
    <property type="gene ID" value="PGSC0003DMG400034838"/>
</dbReference>
<evidence type="ECO:0000313" key="3">
    <source>
        <dbReference type="Proteomes" id="UP000011115"/>
    </source>
</evidence>
<feature type="compositionally biased region" description="Polar residues" evidence="1">
    <location>
        <begin position="21"/>
        <end position="47"/>
    </location>
</feature>
<feature type="region of interest" description="Disordered" evidence="1">
    <location>
        <begin position="1"/>
        <end position="115"/>
    </location>
</feature>
<accession>M1D946</accession>
<evidence type="ECO:0000256" key="1">
    <source>
        <dbReference type="SAM" id="MobiDB-lite"/>
    </source>
</evidence>
<protein>
    <recommendedName>
        <fullName evidence="4">Integrase core domain containing protein</fullName>
    </recommendedName>
</protein>
<sequence length="141" mass="15230">MFTRVSTDRGTMAPRRKNATKHSSPTASQSEGHNDFESSSSEVQINTIVEDHSPRATRAQTRKVVLQDTLPQSEEGGNSSGSGEESGNQADAVGPEAETGAQIEAGVAEGDDEVTPDDIMVQFVQLREFDPVVRHQLIDCF</sequence>
<dbReference type="HOGENOM" id="CLU_1828767_0_0_1"/>